<evidence type="ECO:0000313" key="1">
    <source>
        <dbReference type="EMBL" id="TGN04155.1"/>
    </source>
</evidence>
<name>A0A4Z1AV12_9LEPT</name>
<protein>
    <submittedName>
        <fullName evidence="1">Uncharacterized protein</fullName>
    </submittedName>
</protein>
<proteinExistence type="predicted"/>
<gene>
    <name evidence="1" type="ORF">EHR06_00275</name>
</gene>
<organism evidence="1 2">
    <name type="scientific">Leptospira dzoumogneensis</name>
    <dbReference type="NCBI Taxonomy" id="2484904"/>
    <lineage>
        <taxon>Bacteria</taxon>
        <taxon>Pseudomonadati</taxon>
        <taxon>Spirochaetota</taxon>
        <taxon>Spirochaetia</taxon>
        <taxon>Leptospirales</taxon>
        <taxon>Leptospiraceae</taxon>
        <taxon>Leptospira</taxon>
    </lineage>
</organism>
<reference evidence="1" key="1">
    <citation type="journal article" date="2019" name="PLoS Negl. Trop. Dis.">
        <title>Revisiting the worldwide diversity of Leptospira species in the environment.</title>
        <authorList>
            <person name="Vincent A.T."/>
            <person name="Schiettekatte O."/>
            <person name="Bourhy P."/>
            <person name="Veyrier F.J."/>
            <person name="Picardeau M."/>
        </authorList>
    </citation>
    <scope>NUCLEOTIDE SEQUENCE [LARGE SCALE GENOMIC DNA]</scope>
    <source>
        <strain evidence="1">201601113</strain>
    </source>
</reference>
<accession>A0A4Z1AV12</accession>
<sequence length="59" mass="7136">MGDKNHTKSFIRIFRKHGQRLLKIFPIIRDFASKQTTKQKILSKERTFPLSRRQLMCFL</sequence>
<keyword evidence="2" id="KW-1185">Reference proteome</keyword>
<dbReference type="AlphaFoldDB" id="A0A4Z1AV12"/>
<evidence type="ECO:0000313" key="2">
    <source>
        <dbReference type="Proteomes" id="UP000297241"/>
    </source>
</evidence>
<dbReference type="EMBL" id="RQHS01000001">
    <property type="protein sequence ID" value="TGN04155.1"/>
    <property type="molecule type" value="Genomic_DNA"/>
</dbReference>
<dbReference type="Proteomes" id="UP000297241">
    <property type="component" value="Unassembled WGS sequence"/>
</dbReference>
<comment type="caution">
    <text evidence="1">The sequence shown here is derived from an EMBL/GenBank/DDBJ whole genome shotgun (WGS) entry which is preliminary data.</text>
</comment>
<dbReference type="OrthoDB" id="344376at2"/>